<sequence>MTLAAAEKESPAGAGQQGGKEEMQRNFTAPAADWYAAVSAKLDCALAIIAKLERELGIEGVRS</sequence>
<dbReference type="EMBL" id="VJOM01000036">
    <property type="protein sequence ID" value="TSE29336.1"/>
    <property type="molecule type" value="Genomic_DNA"/>
</dbReference>
<keyword evidence="3" id="KW-1185">Reference proteome</keyword>
<evidence type="ECO:0000313" key="2">
    <source>
        <dbReference type="EMBL" id="TSE29336.1"/>
    </source>
</evidence>
<feature type="compositionally biased region" description="Basic and acidic residues" evidence="1">
    <location>
        <begin position="1"/>
        <end position="10"/>
    </location>
</feature>
<comment type="caution">
    <text evidence="2">The sequence shown here is derived from an EMBL/GenBank/DDBJ whole genome shotgun (WGS) entry which is preliminary data.</text>
</comment>
<gene>
    <name evidence="2" type="ORF">Ttaiw_02324</name>
</gene>
<dbReference type="AlphaFoldDB" id="A0A554X0R8"/>
<evidence type="ECO:0000256" key="1">
    <source>
        <dbReference type="SAM" id="MobiDB-lite"/>
    </source>
</evidence>
<evidence type="ECO:0000313" key="3">
    <source>
        <dbReference type="Proteomes" id="UP000317763"/>
    </source>
</evidence>
<feature type="region of interest" description="Disordered" evidence="1">
    <location>
        <begin position="1"/>
        <end position="25"/>
    </location>
</feature>
<dbReference type="RefSeq" id="WP_143898441.1">
    <property type="nucleotide sequence ID" value="NZ_CP083911.1"/>
</dbReference>
<dbReference type="Proteomes" id="UP000317763">
    <property type="component" value="Unassembled WGS sequence"/>
</dbReference>
<protein>
    <submittedName>
        <fullName evidence="2">Uncharacterized protein</fullName>
    </submittedName>
</protein>
<proteinExistence type="predicted"/>
<reference evidence="2 3" key="1">
    <citation type="submission" date="2019-07" db="EMBL/GenBank/DDBJ databases">
        <title>Tepidimonas taiwanensis I1-1 draft genome.</title>
        <authorList>
            <person name="Da Costa M.S."/>
            <person name="Froufe H.J.C."/>
            <person name="Egas C."/>
            <person name="Albuquerque L."/>
        </authorList>
    </citation>
    <scope>NUCLEOTIDE SEQUENCE [LARGE SCALE GENOMIC DNA]</scope>
    <source>
        <strain evidence="2 3">I1-1</strain>
    </source>
</reference>
<accession>A0A554X0R8</accession>
<organism evidence="2 3">
    <name type="scientific">Tepidimonas taiwanensis</name>
    <dbReference type="NCBI Taxonomy" id="307486"/>
    <lineage>
        <taxon>Bacteria</taxon>
        <taxon>Pseudomonadati</taxon>
        <taxon>Pseudomonadota</taxon>
        <taxon>Betaproteobacteria</taxon>
        <taxon>Burkholderiales</taxon>
        <taxon>Tepidimonas</taxon>
    </lineage>
</organism>
<name>A0A554X0R8_9BURK</name>